<evidence type="ECO:0000313" key="4">
    <source>
        <dbReference type="Proteomes" id="UP000468344"/>
    </source>
</evidence>
<proteinExistence type="predicted"/>
<evidence type="ECO:0000313" key="5">
    <source>
        <dbReference type="Proteomes" id="UP000483142"/>
    </source>
</evidence>
<organism evidence="2 5">
    <name type="scientific">Phocaeicola vulgatus</name>
    <name type="common">Bacteroides vulgatus</name>
    <dbReference type="NCBI Taxonomy" id="821"/>
    <lineage>
        <taxon>Bacteria</taxon>
        <taxon>Pseudomonadati</taxon>
        <taxon>Bacteroidota</taxon>
        <taxon>Bacteroidia</taxon>
        <taxon>Bacteroidales</taxon>
        <taxon>Bacteroidaceae</taxon>
        <taxon>Phocaeicola</taxon>
    </lineage>
</organism>
<evidence type="ECO:0000313" key="2">
    <source>
        <dbReference type="EMBL" id="KAB6454407.1"/>
    </source>
</evidence>
<sequence>MLNFITHKDDAKKAIEEFEAKKNAYEKTVESIQHSALMLFEKREKVLDESVNLFNRLVLINGIPSHIINQIETQLKKQQIKRLGVTSDHSVNYEMPNEENSQAWKYMFGAAGVGSGVAVAGGSILTALATTFGTASTGAAISSLSGVAATNAVLAWIGGGTIAAGGGGMALGSTILGLMGPVGWGIAGLSIVGGGWSLRNKNDKIIAGYQKATKEYHHHEALLSSKIAEVKGLEDDTDENLKILKRYSDCKYPSDFNHFTDDNKFELGQMVRDILSSLRHLNKAVV</sequence>
<name>A0A6G0GQS2_PHOVU</name>
<dbReference type="AlphaFoldDB" id="A0A6G0GQS2"/>
<dbReference type="Proteomes" id="UP000468344">
    <property type="component" value="Unassembled WGS sequence"/>
</dbReference>
<dbReference type="EMBL" id="WDBY01000010">
    <property type="protein sequence ID" value="KAB6479235.1"/>
    <property type="molecule type" value="Genomic_DNA"/>
</dbReference>
<evidence type="ECO:0008006" key="6">
    <source>
        <dbReference type="Google" id="ProtNLM"/>
    </source>
</evidence>
<comment type="caution">
    <text evidence="2">The sequence shown here is derived from an EMBL/GenBank/DDBJ whole genome shotgun (WGS) entry which is preliminary data.</text>
</comment>
<dbReference type="Proteomes" id="UP000483142">
    <property type="component" value="Unassembled WGS sequence"/>
</dbReference>
<feature type="coiled-coil region" evidence="1">
    <location>
        <begin position="8"/>
        <end position="35"/>
    </location>
</feature>
<dbReference type="RefSeq" id="WP_195584509.1">
    <property type="nucleotide sequence ID" value="NZ_JADNLG010000001.1"/>
</dbReference>
<evidence type="ECO:0000256" key="1">
    <source>
        <dbReference type="SAM" id="Coils"/>
    </source>
</evidence>
<accession>A0A6G0GQS2</accession>
<gene>
    <name evidence="3" type="ORF">GAZ06_07195</name>
    <name evidence="2" type="ORF">GAZ09_07030</name>
</gene>
<protein>
    <recommendedName>
        <fullName evidence="6">Glycine zipper family protein</fullName>
    </recommendedName>
</protein>
<evidence type="ECO:0000313" key="3">
    <source>
        <dbReference type="EMBL" id="KAB6479235.1"/>
    </source>
</evidence>
<keyword evidence="1" id="KW-0175">Coiled coil</keyword>
<dbReference type="EMBL" id="WDBZ01000011">
    <property type="protein sequence ID" value="KAB6454407.1"/>
    <property type="molecule type" value="Genomic_DNA"/>
</dbReference>
<reference evidence="4 5" key="1">
    <citation type="journal article" date="2019" name="Nat. Med.">
        <title>A library of human gut bacterial isolates paired with longitudinal multiomics data enables mechanistic microbiome research.</title>
        <authorList>
            <person name="Poyet M."/>
            <person name="Groussin M."/>
            <person name="Gibbons S.M."/>
            <person name="Avila-Pacheco J."/>
            <person name="Jiang X."/>
            <person name="Kearney S.M."/>
            <person name="Perrotta A.R."/>
            <person name="Berdy B."/>
            <person name="Zhao S."/>
            <person name="Lieberman T.D."/>
            <person name="Swanson P.K."/>
            <person name="Smith M."/>
            <person name="Roesemann S."/>
            <person name="Alexander J.E."/>
            <person name="Rich S.A."/>
            <person name="Livny J."/>
            <person name="Vlamakis H."/>
            <person name="Clish C."/>
            <person name="Bullock K."/>
            <person name="Deik A."/>
            <person name="Scott J."/>
            <person name="Pierce K.A."/>
            <person name="Xavier R.J."/>
            <person name="Alm E.J."/>
        </authorList>
    </citation>
    <scope>NUCLEOTIDE SEQUENCE [LARGE SCALE GENOMIC DNA]</scope>
    <source>
        <strain evidence="3 4">BIOML-A140</strain>
        <strain evidence="2 5">BIOML-A141</strain>
    </source>
</reference>